<sequence>MMQAEGEIDYTNMNPGIASSIKNNPRLQQKIKNMKVRQAEFEAEKKEIMRSGRVQQNCKWQWTDWDDEGKCTTKEIFVHIQLPKGTTKEQLRIKTLRQLFEVKVLAPNSNGIEKRLSARPDVAAVDAPQKIVSPVMTTPAASMMPPADYPLDEPHAEWTKHAHAQQVQALGNTDVGIHADYTSADAGEERKKALLARHKLDEYKDDNKLNNALAKSNEWRASWRMASHTAMLDCISAGGTSRARSPAVLAVLRHDLELAKVEDRLEDAINFDKALEAAGAPKPGSAAMEKMYKDTELQKRKEAFVAKVRAQAGLPAEVAEQPKDLISILTAPEPKRVDTVLLRGDLFMPLDVEGTVWHIEGQWLKMELTKDGMAGFEWPNLFKTDEFRHKKVKPYEMIGGPP</sequence>
<comment type="caution">
    <text evidence="2">The sequence shown here is derived from an EMBL/GenBank/DDBJ whole genome shotgun (WGS) entry which is preliminary data.</text>
</comment>
<protein>
    <recommendedName>
        <fullName evidence="4">CS domain-containing protein</fullName>
    </recommendedName>
</protein>
<proteinExistence type="predicted"/>
<name>A0ABR1GAG9_AURAN</name>
<reference evidence="2 3" key="1">
    <citation type="submission" date="2024-03" db="EMBL/GenBank/DDBJ databases">
        <title>Aureococcus anophagefferens CCMP1851 and Kratosvirus quantuckense: Draft genome of a second virus-susceptible host strain in the model system.</title>
        <authorList>
            <person name="Chase E."/>
            <person name="Truchon A.R."/>
            <person name="Schepens W."/>
            <person name="Wilhelm S.W."/>
        </authorList>
    </citation>
    <scope>NUCLEOTIDE SEQUENCE [LARGE SCALE GENOMIC DNA]</scope>
    <source>
        <strain evidence="2 3">CCMP1851</strain>
    </source>
</reference>
<gene>
    <name evidence="2" type="ORF">SO694_00006017</name>
</gene>
<dbReference type="EMBL" id="JBBJCI010000038">
    <property type="protein sequence ID" value="KAK7250018.1"/>
    <property type="molecule type" value="Genomic_DNA"/>
</dbReference>
<evidence type="ECO:0000313" key="3">
    <source>
        <dbReference type="Proteomes" id="UP001363151"/>
    </source>
</evidence>
<accession>A0ABR1GAG9</accession>
<organism evidence="2 3">
    <name type="scientific">Aureococcus anophagefferens</name>
    <name type="common">Harmful bloom alga</name>
    <dbReference type="NCBI Taxonomy" id="44056"/>
    <lineage>
        <taxon>Eukaryota</taxon>
        <taxon>Sar</taxon>
        <taxon>Stramenopiles</taxon>
        <taxon>Ochrophyta</taxon>
        <taxon>Pelagophyceae</taxon>
        <taxon>Pelagomonadales</taxon>
        <taxon>Pelagomonadaceae</taxon>
        <taxon>Aureococcus</taxon>
    </lineage>
</organism>
<evidence type="ECO:0000313" key="2">
    <source>
        <dbReference type="EMBL" id="KAK7250018.1"/>
    </source>
</evidence>
<evidence type="ECO:0000256" key="1">
    <source>
        <dbReference type="SAM" id="MobiDB-lite"/>
    </source>
</evidence>
<dbReference type="Proteomes" id="UP001363151">
    <property type="component" value="Unassembled WGS sequence"/>
</dbReference>
<evidence type="ECO:0008006" key="4">
    <source>
        <dbReference type="Google" id="ProtNLM"/>
    </source>
</evidence>
<keyword evidence="3" id="KW-1185">Reference proteome</keyword>
<feature type="region of interest" description="Disordered" evidence="1">
    <location>
        <begin position="1"/>
        <end position="24"/>
    </location>
</feature>